<dbReference type="EMBL" id="JADCNL010000041">
    <property type="protein sequence ID" value="KAG0451868.1"/>
    <property type="molecule type" value="Genomic_DNA"/>
</dbReference>
<evidence type="ECO:0000256" key="1">
    <source>
        <dbReference type="SAM" id="Phobius"/>
    </source>
</evidence>
<accession>A0A835PDW5</accession>
<feature type="transmembrane region" description="Helical" evidence="1">
    <location>
        <begin position="25"/>
        <end position="50"/>
    </location>
</feature>
<keyword evidence="1" id="KW-1133">Transmembrane helix</keyword>
<dbReference type="AlphaFoldDB" id="A0A835PDW5"/>
<comment type="caution">
    <text evidence="3">The sequence shown here is derived from an EMBL/GenBank/DDBJ whole genome shotgun (WGS) entry which is preliminary data.</text>
</comment>
<sequence>MMVAAADEGGGRVGRFYREGDHWYALWPLLIGIIFHWVVGSYGGSCNGILEQGLGFTRAKAGEHQRQKAIPKATDIILSSDSNQSAKKD</sequence>
<keyword evidence="1" id="KW-0812">Transmembrane</keyword>
<proteinExistence type="predicted"/>
<organism evidence="3 5">
    <name type="scientific">Vanilla planifolia</name>
    <name type="common">Vanilla</name>
    <dbReference type="NCBI Taxonomy" id="51239"/>
    <lineage>
        <taxon>Eukaryota</taxon>
        <taxon>Viridiplantae</taxon>
        <taxon>Streptophyta</taxon>
        <taxon>Embryophyta</taxon>
        <taxon>Tracheophyta</taxon>
        <taxon>Spermatophyta</taxon>
        <taxon>Magnoliopsida</taxon>
        <taxon>Liliopsida</taxon>
        <taxon>Asparagales</taxon>
        <taxon>Orchidaceae</taxon>
        <taxon>Vanilloideae</taxon>
        <taxon>Vanilleae</taxon>
        <taxon>Vanilla</taxon>
    </lineage>
</organism>
<evidence type="ECO:0000313" key="4">
    <source>
        <dbReference type="Proteomes" id="UP000636800"/>
    </source>
</evidence>
<dbReference type="Proteomes" id="UP000639772">
    <property type="component" value="Unassembled WGS sequence"/>
</dbReference>
<keyword evidence="4" id="KW-1185">Reference proteome</keyword>
<keyword evidence="1" id="KW-0472">Membrane</keyword>
<dbReference type="EMBL" id="JADCNM010000041">
    <property type="protein sequence ID" value="KAG0451955.1"/>
    <property type="molecule type" value="Genomic_DNA"/>
</dbReference>
<evidence type="ECO:0000313" key="5">
    <source>
        <dbReference type="Proteomes" id="UP000639772"/>
    </source>
</evidence>
<name>A0A835PDW5_VANPL</name>
<evidence type="ECO:0000313" key="2">
    <source>
        <dbReference type="EMBL" id="KAG0451868.1"/>
    </source>
</evidence>
<gene>
    <name evidence="3" type="ORF">HPP92_025966</name>
    <name evidence="2" type="ORF">HPP92_026236</name>
</gene>
<reference evidence="4 5" key="1">
    <citation type="journal article" date="2020" name="Nat. Food">
        <title>A phased Vanilla planifolia genome enables genetic improvement of flavour and production.</title>
        <authorList>
            <person name="Hasing T."/>
            <person name="Tang H."/>
            <person name="Brym M."/>
            <person name="Khazi F."/>
            <person name="Huang T."/>
            <person name="Chambers A.H."/>
        </authorList>
    </citation>
    <scope>NUCLEOTIDE SEQUENCE [LARGE SCALE GENOMIC DNA]</scope>
    <source>
        <tissue evidence="3">Leaf</tissue>
    </source>
</reference>
<evidence type="ECO:0000313" key="3">
    <source>
        <dbReference type="EMBL" id="KAG0451955.1"/>
    </source>
</evidence>
<dbReference type="Proteomes" id="UP000636800">
    <property type="component" value="Unassembled WGS sequence"/>
</dbReference>
<protein>
    <submittedName>
        <fullName evidence="3">Uncharacterized protein</fullName>
    </submittedName>
</protein>